<dbReference type="Proteomes" id="UP000823896">
    <property type="component" value="Unassembled WGS sequence"/>
</dbReference>
<feature type="domain" description="GH84" evidence="7">
    <location>
        <begin position="331"/>
        <end position="625"/>
    </location>
</feature>
<sequence>MKKVLKKLSVLMLVCCMVLGLGTGVRVNANTISTRAATTNLALGATATANDVENDTSFTADLAIDGNSETRWATNQGTGNPRPEKWLQIDFGEVTAFDLVDIQWEQQNIQNFVLEISDDAQDWTVIHNRSTAPVSKLDSVSFSELQYARYLRVRVTDYNGDWPSVSIFEVSVYNTQDESEEDTGNYKIYPIPQSVTDSDATVSLSDEVNVIMESGIDSVTEDRIEEVISEHDMTPVFTDEPQDGELNLYVGVNGSGEAADTHEDVPREVFTEAENKYDMHVVKVFEDGDIVVLGKDTDAAYYGLATLEQMLDQSTDGTMKVSTFEDYAFQKYRGVVEGYYGYPWTVDGTLSFMDYAKRYKMNVFLYGPKSDPYHLGLWDEDYPETVSEEDSANGVRTADEMAQIAAAAAASKVSFVWVAHPAMQKPIDFTNEETTDEGIARLMTKFEHMYQLGVRQFGIFVDDISNEYATSTCDMQIYMLNQVQEQLYAKYNGEGSAPEDQVKGLFFTPAWYTTGSSGASSNLPKFQQLHEDIEICFTGSDVFSSISNSSATTFKNWIGRTPVMWWNYPVNDAEDSVFFTNPINFDYSQDSNPTNIKGVLSNPMNYSEASKVALFGVADYTWNPQAFDAEQNWYDCFDAIIPDDPEMADALRTVYGNLNDDYVPTEISRLIAGYSGTKESAAAIKDKMYEIMDAVEKVESLANSDNAAYRLIVTEAQTSMNKLYDMAAAIGGAMAVVSSDDPVEQVQGYYLAAAAKERLDIPRNERYQIISLEGAGEDIYNSVLQAVSSAEGLEPFVDTAYNAMGDFDPDNADTSSVQIDSIQISPSEGVEVPQGSTYQFTASVTSPQGNLNAVKWSVSGASAEGTVINNNGVLSVDANELSQTLTVTATSAFDAEASASVVVNVTDRIYVDPTIPVNLGPSATILGASGSPAAGEGPENVFDDLDTTKWCPGNNTNTNQWVAFDLGSVKQISSWQIVGGGIEHELYAPSSFALQMLVDEDPTEEELSSSSYLSNNANWEDVSRYDNNSENIVNTNFDELVEGRYFRLYIFNGSQTGAPYPATRIFETRIYGVDKAIVERTHALTIDPQITNGTISVDAAHFEEGAKVNVYIEPDEGYQLKAGSLNYNGTAVEGTSFLMPGEDVVLSAEFEPAGTVSEPDKEALNAAIGNAETLNEADYTSASWAALQEALNNAKSVAADEDADQNAIDAAVQALNAAIEALEEIGEPGDPASDAAIQALRNLIDKANALESDDETLNAAIAAAQALLDDPDSASASAVVAAMLDLSEAIAELNVEVSSDKLKESLKATIDYINDMILTNVDGVRPGKVQELKTAIAEAYQVYLQSDDANEIKAAISNLCEKAQELWLIVSKAELNALIEAAETISADGYTDLTYRALQAAITAAKSVAKNDDATTSEVTTAITDLANAIAGLESITLDTSALEHEIELVTEMIANLDDYVPSTVEGLADKLAAAQAALEATSQDAIDEATKTLREARLNARTKADISALEELVAYVNSLDLRAYTLDSVVPVNRMMSKLTQAMNDEEITQEKVDELAAEMQAAIDGLQPVSEGSVTTPDAADTAAAAQTGMMLVLLAAAGMAATAVYRRKRS</sequence>
<dbReference type="PROSITE" id="PS50022">
    <property type="entry name" value="FA58C_3"/>
    <property type="match status" value="2"/>
</dbReference>
<dbReference type="GO" id="GO:0015929">
    <property type="term" value="F:hexosaminidase activity"/>
    <property type="evidence" value="ECO:0007669"/>
    <property type="project" value="UniProtKB-ARBA"/>
</dbReference>
<feature type="domain" description="F5/8 type C" evidence="6">
    <location>
        <begin position="27"/>
        <end position="175"/>
    </location>
</feature>
<evidence type="ECO:0000256" key="2">
    <source>
        <dbReference type="ARBA" id="ARBA00023295"/>
    </source>
</evidence>
<dbReference type="EMBL" id="DWWM01000003">
    <property type="protein sequence ID" value="HJC35621.1"/>
    <property type="molecule type" value="Genomic_DNA"/>
</dbReference>
<dbReference type="PANTHER" id="PTHR13170">
    <property type="entry name" value="O-GLCNACASE"/>
    <property type="match status" value="1"/>
</dbReference>
<evidence type="ECO:0000259" key="6">
    <source>
        <dbReference type="PROSITE" id="PS50022"/>
    </source>
</evidence>
<dbReference type="Pfam" id="PF18998">
    <property type="entry name" value="Flg_new_2"/>
    <property type="match status" value="1"/>
</dbReference>
<dbReference type="GO" id="GO:0005975">
    <property type="term" value="P:carbohydrate metabolic process"/>
    <property type="evidence" value="ECO:0007669"/>
    <property type="project" value="UniProtKB-ARBA"/>
</dbReference>
<dbReference type="SUPFAM" id="SSF55545">
    <property type="entry name" value="beta-N-acetylhexosaminidase-like domain"/>
    <property type="match status" value="1"/>
</dbReference>
<keyword evidence="2 3" id="KW-0326">Glycosidase</keyword>
<evidence type="ECO:0000256" key="1">
    <source>
        <dbReference type="ARBA" id="ARBA00022801"/>
    </source>
</evidence>
<feature type="chain" id="PRO_5038723545" evidence="5">
    <location>
        <begin position="21"/>
        <end position="1613"/>
    </location>
</feature>
<dbReference type="InterPro" id="IPR017853">
    <property type="entry name" value="GH"/>
</dbReference>
<name>A0A9D2NQF3_9FIRM</name>
<keyword evidence="4" id="KW-1133">Transmembrane helix</keyword>
<dbReference type="Pfam" id="PF07555">
    <property type="entry name" value="NAGidase"/>
    <property type="match status" value="1"/>
</dbReference>
<evidence type="ECO:0000256" key="4">
    <source>
        <dbReference type="SAM" id="Phobius"/>
    </source>
</evidence>
<comment type="similarity">
    <text evidence="3">Belongs to the glycosyl hydrolase 84 family.</text>
</comment>
<keyword evidence="4" id="KW-0472">Membrane</keyword>
<feature type="active site" description="Proton donor" evidence="3">
    <location>
        <position position="463"/>
    </location>
</feature>
<comment type="caution">
    <text evidence="8">The sequence shown here is derived from an EMBL/GenBank/DDBJ whole genome shotgun (WGS) entry which is preliminary data.</text>
</comment>
<dbReference type="SUPFAM" id="SSF49785">
    <property type="entry name" value="Galactose-binding domain-like"/>
    <property type="match status" value="2"/>
</dbReference>
<dbReference type="Gene3D" id="2.60.120.260">
    <property type="entry name" value="Galactose-binding domain-like"/>
    <property type="match status" value="2"/>
</dbReference>
<evidence type="ECO:0000313" key="8">
    <source>
        <dbReference type="EMBL" id="HJC35621.1"/>
    </source>
</evidence>
<dbReference type="PANTHER" id="PTHR13170:SF16">
    <property type="entry name" value="PROTEIN O-GLCNACASE"/>
    <property type="match status" value="1"/>
</dbReference>
<feature type="transmembrane region" description="Helical" evidence="4">
    <location>
        <begin position="1586"/>
        <end position="1608"/>
    </location>
</feature>
<evidence type="ECO:0000259" key="7">
    <source>
        <dbReference type="PROSITE" id="PS52009"/>
    </source>
</evidence>
<dbReference type="Gene3D" id="2.60.40.1080">
    <property type="match status" value="1"/>
</dbReference>
<keyword evidence="1 3" id="KW-0378">Hydrolase</keyword>
<dbReference type="PROSITE" id="PS52009">
    <property type="entry name" value="GH84"/>
    <property type="match status" value="1"/>
</dbReference>
<dbReference type="Pfam" id="PF00754">
    <property type="entry name" value="F5_F8_type_C"/>
    <property type="match status" value="2"/>
</dbReference>
<keyword evidence="4" id="KW-0812">Transmembrane</keyword>
<dbReference type="InterPro" id="IPR029018">
    <property type="entry name" value="Hex-like_dom2"/>
</dbReference>
<evidence type="ECO:0000313" key="9">
    <source>
        <dbReference type="Proteomes" id="UP000823896"/>
    </source>
</evidence>
<dbReference type="Gene3D" id="1.20.1270.90">
    <property type="entry name" value="AF1782-like"/>
    <property type="match status" value="4"/>
</dbReference>
<feature type="signal peptide" evidence="5">
    <location>
        <begin position="1"/>
        <end position="20"/>
    </location>
</feature>
<dbReference type="InterPro" id="IPR011496">
    <property type="entry name" value="O-GlcNAcase_cat"/>
</dbReference>
<proteinExistence type="inferred from homology"/>
<dbReference type="InterPro" id="IPR000421">
    <property type="entry name" value="FA58C"/>
</dbReference>
<reference evidence="8" key="1">
    <citation type="journal article" date="2021" name="PeerJ">
        <title>Extensive microbial diversity within the chicken gut microbiome revealed by metagenomics and culture.</title>
        <authorList>
            <person name="Gilroy R."/>
            <person name="Ravi A."/>
            <person name="Getino M."/>
            <person name="Pursley I."/>
            <person name="Horton D.L."/>
            <person name="Alikhan N.F."/>
            <person name="Baker D."/>
            <person name="Gharbi K."/>
            <person name="Hall N."/>
            <person name="Watson M."/>
            <person name="Adriaenssens E.M."/>
            <person name="Foster-Nyarko E."/>
            <person name="Jarju S."/>
            <person name="Secka A."/>
            <person name="Antonio M."/>
            <person name="Oren A."/>
            <person name="Chaudhuri R.R."/>
            <person name="La Ragione R."/>
            <person name="Hildebrand F."/>
            <person name="Pallen M.J."/>
        </authorList>
    </citation>
    <scope>NUCLEOTIDE SEQUENCE</scope>
    <source>
        <strain evidence="8">CHK187-11901</strain>
    </source>
</reference>
<dbReference type="InterPro" id="IPR008979">
    <property type="entry name" value="Galactose-bd-like_sf"/>
</dbReference>
<organism evidence="8 9">
    <name type="scientific">Candidatus Merdibacter merdavium</name>
    <dbReference type="NCBI Taxonomy" id="2838692"/>
    <lineage>
        <taxon>Bacteria</taxon>
        <taxon>Bacillati</taxon>
        <taxon>Bacillota</taxon>
        <taxon>Erysipelotrichia</taxon>
        <taxon>Erysipelotrichales</taxon>
        <taxon>Erysipelotrichaceae</taxon>
        <taxon>Merdibacter</taxon>
    </lineage>
</organism>
<dbReference type="GO" id="GO:1901135">
    <property type="term" value="P:carbohydrate derivative metabolic process"/>
    <property type="evidence" value="ECO:0007669"/>
    <property type="project" value="UniProtKB-ARBA"/>
</dbReference>
<feature type="domain" description="F5/8 type C" evidence="6">
    <location>
        <begin position="914"/>
        <end position="1073"/>
    </location>
</feature>
<dbReference type="Pfam" id="PF02838">
    <property type="entry name" value="Glyco_hydro_20b"/>
    <property type="match status" value="1"/>
</dbReference>
<dbReference type="Gene3D" id="3.20.20.80">
    <property type="entry name" value="Glycosidases"/>
    <property type="match status" value="1"/>
</dbReference>
<evidence type="ECO:0000256" key="3">
    <source>
        <dbReference type="PROSITE-ProRule" id="PRU01353"/>
    </source>
</evidence>
<keyword evidence="5" id="KW-0732">Signal</keyword>
<dbReference type="Gene3D" id="3.30.379.10">
    <property type="entry name" value="Chitobiase/beta-hexosaminidase domain 2-like"/>
    <property type="match status" value="1"/>
</dbReference>
<protein>
    <submittedName>
        <fullName evidence="8">Beta-N-acetylglucosaminidase domain-containing protein</fullName>
    </submittedName>
</protein>
<gene>
    <name evidence="8" type="ORF">H9702_00625</name>
</gene>
<evidence type="ECO:0000256" key="5">
    <source>
        <dbReference type="SAM" id="SignalP"/>
    </source>
</evidence>
<reference evidence="8" key="2">
    <citation type="submission" date="2021-04" db="EMBL/GenBank/DDBJ databases">
        <authorList>
            <person name="Gilroy R."/>
        </authorList>
    </citation>
    <scope>NUCLEOTIDE SEQUENCE</scope>
    <source>
        <strain evidence="8">CHK187-11901</strain>
    </source>
</reference>
<dbReference type="SUPFAM" id="SSF51445">
    <property type="entry name" value="(Trans)glycosidases"/>
    <property type="match status" value="1"/>
</dbReference>
<accession>A0A9D2NQF3</accession>
<dbReference type="InterPro" id="IPR044060">
    <property type="entry name" value="Bacterial_rp_domain"/>
</dbReference>
<dbReference type="InterPro" id="IPR015882">
    <property type="entry name" value="HEX_bac_N"/>
</dbReference>
<dbReference type="InterPro" id="IPR051822">
    <property type="entry name" value="Glycosyl_Hydrolase_84"/>
</dbReference>
<dbReference type="Pfam" id="PF07554">
    <property type="entry name" value="FIVAR"/>
    <property type="match status" value="3"/>
</dbReference>